<keyword evidence="1" id="KW-0560">Oxidoreductase</keyword>
<evidence type="ECO:0000313" key="2">
    <source>
        <dbReference type="Proteomes" id="UP001165186"/>
    </source>
</evidence>
<comment type="caution">
    <text evidence="1">The sequence shown here is derived from an EMBL/GenBank/DDBJ whole genome shotgun (WGS) entry which is preliminary data.</text>
</comment>
<keyword evidence="1" id="KW-0503">Monooxygenase</keyword>
<name>A0ACB5SF30_9PEZI</name>
<evidence type="ECO:0000313" key="1">
    <source>
        <dbReference type="EMBL" id="GME37617.1"/>
    </source>
</evidence>
<proteinExistence type="predicted"/>
<protein>
    <submittedName>
        <fullName evidence="1">Flavin-containing monooxygenase</fullName>
    </submittedName>
</protein>
<reference evidence="1" key="1">
    <citation type="submission" date="2024-09" db="EMBL/GenBank/DDBJ databases">
        <title>Draft Genome Sequences of Neofusicoccum parvum.</title>
        <authorList>
            <person name="Ashida A."/>
            <person name="Camagna M."/>
            <person name="Tanaka A."/>
            <person name="Takemoto D."/>
        </authorList>
    </citation>
    <scope>NUCLEOTIDE SEQUENCE</scope>
    <source>
        <strain evidence="1">PPO83</strain>
    </source>
</reference>
<accession>A0ACB5SF30</accession>
<gene>
    <name evidence="1" type="primary">g5333</name>
    <name evidence="1" type="ORF">NpPPO83_00005333</name>
</gene>
<keyword evidence="2" id="KW-1185">Reference proteome</keyword>
<sequence length="105" mass="11757">MEYHITCSNIVFAVGASQARFMPEYANRINLAYKSAKDWAGKRGIVVGTANTAHDVAEDMPAARLVSVTMVQRSATYVTPAEHYRETHDGVYNDMTPTERTDRLF</sequence>
<dbReference type="Proteomes" id="UP001165186">
    <property type="component" value="Unassembled WGS sequence"/>
</dbReference>
<organism evidence="1 2">
    <name type="scientific">Neofusicoccum parvum</name>
    <dbReference type="NCBI Taxonomy" id="310453"/>
    <lineage>
        <taxon>Eukaryota</taxon>
        <taxon>Fungi</taxon>
        <taxon>Dikarya</taxon>
        <taxon>Ascomycota</taxon>
        <taxon>Pezizomycotina</taxon>
        <taxon>Dothideomycetes</taxon>
        <taxon>Dothideomycetes incertae sedis</taxon>
        <taxon>Botryosphaeriales</taxon>
        <taxon>Botryosphaeriaceae</taxon>
        <taxon>Neofusicoccum</taxon>
    </lineage>
</organism>
<dbReference type="EMBL" id="BSXG01000080">
    <property type="protein sequence ID" value="GME37617.1"/>
    <property type="molecule type" value="Genomic_DNA"/>
</dbReference>